<dbReference type="OrthoDB" id="2325655at2"/>
<organism evidence="2 4">
    <name type="scientific">Lactobacillus jensenii</name>
    <dbReference type="NCBI Taxonomy" id="109790"/>
    <lineage>
        <taxon>Bacteria</taxon>
        <taxon>Bacillati</taxon>
        <taxon>Bacillota</taxon>
        <taxon>Bacilli</taxon>
        <taxon>Lactobacillales</taxon>
        <taxon>Lactobacillaceae</taxon>
        <taxon>Lactobacillus</taxon>
    </lineage>
</organism>
<dbReference type="InterPro" id="IPR024515">
    <property type="entry name" value="DUF3397"/>
</dbReference>
<dbReference type="Pfam" id="PF11877">
    <property type="entry name" value="DUF3397"/>
    <property type="match status" value="1"/>
</dbReference>
<proteinExistence type="predicted"/>
<dbReference type="GeneID" id="31743247"/>
<dbReference type="EMBL" id="JBBVUL010000002">
    <property type="protein sequence ID" value="MEL0564546.1"/>
    <property type="molecule type" value="Genomic_DNA"/>
</dbReference>
<sequence>MLMIIFLPILGFITAAIVNAVFPKAKFRGYDVLPFFFIVACQNISSFLKNPSFLPYGFLTYFVLVLVISISRAIKFKNIDSGKLFRKLWDYLTVCTIFWYIGLLFTIII</sequence>
<dbReference type="Proteomes" id="UP001385848">
    <property type="component" value="Unassembled WGS sequence"/>
</dbReference>
<evidence type="ECO:0000313" key="2">
    <source>
        <dbReference type="EMBL" id="KAA9322011.1"/>
    </source>
</evidence>
<evidence type="ECO:0000313" key="3">
    <source>
        <dbReference type="EMBL" id="MEL0564546.1"/>
    </source>
</evidence>
<evidence type="ECO:0000313" key="5">
    <source>
        <dbReference type="Proteomes" id="UP001385848"/>
    </source>
</evidence>
<dbReference type="AlphaFoldDB" id="A0A5N1IDD1"/>
<name>A0A5N1IDD1_LACJE</name>
<keyword evidence="1" id="KW-0812">Transmembrane</keyword>
<keyword evidence="5" id="KW-1185">Reference proteome</keyword>
<evidence type="ECO:0000256" key="1">
    <source>
        <dbReference type="SAM" id="Phobius"/>
    </source>
</evidence>
<accession>A0A5N1IDD1</accession>
<gene>
    <name evidence="3" type="ORF">AAC431_01220</name>
    <name evidence="2" type="ORF">F6H94_05780</name>
</gene>
<dbReference type="Proteomes" id="UP000327236">
    <property type="component" value="Unassembled WGS sequence"/>
</dbReference>
<reference evidence="3 5" key="2">
    <citation type="submission" date="2024-04" db="EMBL/GenBank/DDBJ databases">
        <title>Three lactobacilli isolated from voided urine samples from females with type 2 diabetes.</title>
        <authorList>
            <person name="Kula A."/>
            <person name="Stegman N."/>
            <person name="Putonti C."/>
        </authorList>
    </citation>
    <scope>NUCLEOTIDE SEQUENCE [LARGE SCALE GENOMIC DNA]</scope>
    <source>
        <strain evidence="3 5">1855</strain>
    </source>
</reference>
<dbReference type="EMBL" id="VYWW01000023">
    <property type="protein sequence ID" value="KAA9322011.1"/>
    <property type="molecule type" value="Genomic_DNA"/>
</dbReference>
<feature type="transmembrane region" description="Helical" evidence="1">
    <location>
        <begin position="53"/>
        <end position="76"/>
    </location>
</feature>
<dbReference type="KEGG" id="lje:BUE77_05900"/>
<dbReference type="RefSeq" id="WP_006584519.1">
    <property type="nucleotide sequence ID" value="NZ_CATOUV010000001.1"/>
</dbReference>
<evidence type="ECO:0000313" key="4">
    <source>
        <dbReference type="Proteomes" id="UP000327236"/>
    </source>
</evidence>
<reference evidence="2 4" key="1">
    <citation type="submission" date="2019-09" db="EMBL/GenBank/DDBJ databases">
        <title>Draft genome sequence assemblies of isolates from the urinary tract.</title>
        <authorList>
            <person name="Mores C.R."/>
            <person name="Putonti C."/>
            <person name="Wolfe A.J."/>
        </authorList>
    </citation>
    <scope>NUCLEOTIDE SEQUENCE [LARGE SCALE GENOMIC DNA]</scope>
    <source>
        <strain evidence="2 4">UMB246</strain>
    </source>
</reference>
<comment type="caution">
    <text evidence="2">The sequence shown here is derived from an EMBL/GenBank/DDBJ whole genome shotgun (WGS) entry which is preliminary data.</text>
</comment>
<keyword evidence="1" id="KW-1133">Transmembrane helix</keyword>
<keyword evidence="1" id="KW-0472">Membrane</keyword>
<feature type="transmembrane region" description="Helical" evidence="1">
    <location>
        <begin position="88"/>
        <end position="108"/>
    </location>
</feature>
<protein>
    <submittedName>
        <fullName evidence="2">DUF3397 domain-containing protein</fullName>
    </submittedName>
</protein>